<dbReference type="InterPro" id="IPR012902">
    <property type="entry name" value="N_methyl_site"/>
</dbReference>
<dbReference type="InterPro" id="IPR045584">
    <property type="entry name" value="Pilin-like"/>
</dbReference>
<evidence type="ECO:0008006" key="9">
    <source>
        <dbReference type="Google" id="ProtNLM"/>
    </source>
</evidence>
<dbReference type="PANTHER" id="PTHR30093">
    <property type="entry name" value="GENERAL SECRETION PATHWAY PROTEIN G"/>
    <property type="match status" value="1"/>
</dbReference>
<gene>
    <name evidence="7" type="ORF">A2Z62_00520</name>
</gene>
<evidence type="ECO:0000256" key="2">
    <source>
        <dbReference type="ARBA" id="ARBA00022481"/>
    </source>
</evidence>
<dbReference type="AlphaFoldDB" id="A0A1G2Q3U2"/>
<evidence type="ECO:0000256" key="6">
    <source>
        <dbReference type="SAM" id="Phobius"/>
    </source>
</evidence>
<comment type="caution">
    <text evidence="7">The sequence shown here is derived from an EMBL/GenBank/DDBJ whole genome shotgun (WGS) entry which is preliminary data.</text>
</comment>
<dbReference type="STRING" id="1802370.A2Z62_00520"/>
<reference evidence="7 8" key="1">
    <citation type="journal article" date="2016" name="Nat. Commun.">
        <title>Thousands of microbial genomes shed light on interconnected biogeochemical processes in an aquifer system.</title>
        <authorList>
            <person name="Anantharaman K."/>
            <person name="Brown C.T."/>
            <person name="Hug L.A."/>
            <person name="Sharon I."/>
            <person name="Castelle C.J."/>
            <person name="Probst A.J."/>
            <person name="Thomas B.C."/>
            <person name="Singh A."/>
            <person name="Wilkins M.J."/>
            <person name="Karaoz U."/>
            <person name="Brodie E.L."/>
            <person name="Williams K.H."/>
            <person name="Hubbard S.S."/>
            <person name="Banfield J.F."/>
        </authorList>
    </citation>
    <scope>NUCLEOTIDE SEQUENCE [LARGE SCALE GENOMIC DNA]</scope>
</reference>
<dbReference type="Pfam" id="PF07963">
    <property type="entry name" value="N_methyl"/>
    <property type="match status" value="1"/>
</dbReference>
<protein>
    <recommendedName>
        <fullName evidence="9">Type II secretion system protein GspG C-terminal domain-containing protein</fullName>
    </recommendedName>
</protein>
<comment type="subcellular location">
    <subcellularLocation>
        <location evidence="1">Membrane</location>
        <topology evidence="1">Single-pass membrane protein</topology>
    </subcellularLocation>
</comment>
<dbReference type="EMBL" id="MHTA01000009">
    <property type="protein sequence ID" value="OHA54511.1"/>
    <property type="molecule type" value="Genomic_DNA"/>
</dbReference>
<evidence type="ECO:0000256" key="4">
    <source>
        <dbReference type="ARBA" id="ARBA00022989"/>
    </source>
</evidence>
<dbReference type="Gene3D" id="3.30.700.10">
    <property type="entry name" value="Glycoprotein, Type 4 Pilin"/>
    <property type="match status" value="1"/>
</dbReference>
<evidence type="ECO:0000256" key="3">
    <source>
        <dbReference type="ARBA" id="ARBA00022692"/>
    </source>
</evidence>
<feature type="transmembrane region" description="Helical" evidence="6">
    <location>
        <begin position="20"/>
        <end position="41"/>
    </location>
</feature>
<keyword evidence="2" id="KW-0488">Methylation</keyword>
<evidence type="ECO:0000256" key="1">
    <source>
        <dbReference type="ARBA" id="ARBA00004167"/>
    </source>
</evidence>
<organism evidence="7 8">
    <name type="scientific">Candidatus Terrybacteria bacterium RIFCSPLOWO2_02_42_20</name>
    <dbReference type="NCBI Taxonomy" id="1802370"/>
    <lineage>
        <taxon>Bacteria</taxon>
        <taxon>Candidatus Terryibacteriota</taxon>
    </lineage>
</organism>
<name>A0A1G2Q3U2_9BACT</name>
<evidence type="ECO:0000313" key="7">
    <source>
        <dbReference type="EMBL" id="OHA54511.1"/>
    </source>
</evidence>
<dbReference type="SUPFAM" id="SSF54523">
    <property type="entry name" value="Pili subunits"/>
    <property type="match status" value="1"/>
</dbReference>
<dbReference type="GO" id="GO:0016020">
    <property type="term" value="C:membrane"/>
    <property type="evidence" value="ECO:0007669"/>
    <property type="project" value="UniProtKB-SubCell"/>
</dbReference>
<keyword evidence="3 6" id="KW-0812">Transmembrane</keyword>
<accession>A0A1G2Q3U2</accession>
<dbReference type="PANTHER" id="PTHR30093:SF44">
    <property type="entry name" value="TYPE II SECRETION SYSTEM CORE PROTEIN G"/>
    <property type="match status" value="1"/>
</dbReference>
<proteinExistence type="predicted"/>
<evidence type="ECO:0000313" key="8">
    <source>
        <dbReference type="Proteomes" id="UP000177649"/>
    </source>
</evidence>
<keyword evidence="5 6" id="KW-0472">Membrane</keyword>
<evidence type="ECO:0000256" key="5">
    <source>
        <dbReference type="ARBA" id="ARBA00023136"/>
    </source>
</evidence>
<dbReference type="PROSITE" id="PS00409">
    <property type="entry name" value="PROKAR_NTER_METHYL"/>
    <property type="match status" value="1"/>
</dbReference>
<sequence length="172" mass="17587">MFNNSRNSKVMPNGRQGFTLIELLVVIAIIGMLSSVVLVSLNSARGKGADVAIKANLSGVRTQAEVYYDTYGSYGTGIVVSAACPTSGSSMFFVDPVIVGQIAQARSLNGGVLANTACAANTGIYVSWAVAASLKSDVAKAFCVDSRGVAKEYTGTAIAAITVSATTNASCT</sequence>
<dbReference type="Proteomes" id="UP000177649">
    <property type="component" value="Unassembled WGS sequence"/>
</dbReference>
<dbReference type="NCBIfam" id="TIGR02532">
    <property type="entry name" value="IV_pilin_GFxxxE"/>
    <property type="match status" value="1"/>
</dbReference>
<keyword evidence="4 6" id="KW-1133">Transmembrane helix</keyword>